<feature type="compositionally biased region" description="Polar residues" evidence="1">
    <location>
        <begin position="67"/>
        <end position="82"/>
    </location>
</feature>
<reference evidence="3" key="1">
    <citation type="submission" date="2023-06" db="EMBL/GenBank/DDBJ databases">
        <title>Genome-scale phylogeny and comparative genomics of the fungal order Sordariales.</title>
        <authorList>
            <consortium name="Lawrence Berkeley National Laboratory"/>
            <person name="Hensen N."/>
            <person name="Bonometti L."/>
            <person name="Westerberg I."/>
            <person name="Brannstrom I.O."/>
            <person name="Guillou S."/>
            <person name="Cros-Aarteil S."/>
            <person name="Calhoun S."/>
            <person name="Haridas S."/>
            <person name="Kuo A."/>
            <person name="Mondo S."/>
            <person name="Pangilinan J."/>
            <person name="Riley R."/>
            <person name="LaButti K."/>
            <person name="Andreopoulos B."/>
            <person name="Lipzen A."/>
            <person name="Chen C."/>
            <person name="Yanf M."/>
            <person name="Daum C."/>
            <person name="Ng V."/>
            <person name="Clum A."/>
            <person name="Steindorff A."/>
            <person name="Ohm R."/>
            <person name="Martin F."/>
            <person name="Silar P."/>
            <person name="Natvig D."/>
            <person name="Lalanne C."/>
            <person name="Gautier V."/>
            <person name="Ament-velasquez S.L."/>
            <person name="Kruys A."/>
            <person name="Hutchinson M.I."/>
            <person name="Powell A.J."/>
            <person name="Barry K."/>
            <person name="Miller A.N."/>
            <person name="Grigoriev I.V."/>
            <person name="Debuchy R."/>
            <person name="Gladieux P."/>
            <person name="Thoren M.H."/>
            <person name="Johannesson H."/>
        </authorList>
    </citation>
    <scope>NUCLEOTIDE SEQUENCE</scope>
    <source>
        <strain evidence="3">SMH3391-2</strain>
    </source>
</reference>
<feature type="compositionally biased region" description="Low complexity" evidence="1">
    <location>
        <begin position="51"/>
        <end position="66"/>
    </location>
</feature>
<feature type="region of interest" description="Disordered" evidence="1">
    <location>
        <begin position="1"/>
        <end position="31"/>
    </location>
</feature>
<name>A0AA39WNG3_9PEZI</name>
<dbReference type="InterPro" id="IPR052292">
    <property type="entry name" value="Glucose_repression_reg"/>
</dbReference>
<feature type="domain" description="Nitrogen regulatory protein areA GATA-like" evidence="2">
    <location>
        <begin position="190"/>
        <end position="217"/>
    </location>
</feature>
<organism evidence="3 4">
    <name type="scientific">Bombardia bombarda</name>
    <dbReference type="NCBI Taxonomy" id="252184"/>
    <lineage>
        <taxon>Eukaryota</taxon>
        <taxon>Fungi</taxon>
        <taxon>Dikarya</taxon>
        <taxon>Ascomycota</taxon>
        <taxon>Pezizomycotina</taxon>
        <taxon>Sordariomycetes</taxon>
        <taxon>Sordariomycetidae</taxon>
        <taxon>Sordariales</taxon>
        <taxon>Lasiosphaeriaceae</taxon>
        <taxon>Bombardia</taxon>
    </lineage>
</organism>
<comment type="caution">
    <text evidence="3">The sequence shown here is derived from an EMBL/GenBank/DDBJ whole genome shotgun (WGS) entry which is preliminary data.</text>
</comment>
<dbReference type="GO" id="GO:0005773">
    <property type="term" value="C:vacuole"/>
    <property type="evidence" value="ECO:0007669"/>
    <property type="project" value="GOC"/>
</dbReference>
<evidence type="ECO:0000313" key="3">
    <source>
        <dbReference type="EMBL" id="KAK0618567.1"/>
    </source>
</evidence>
<feature type="compositionally biased region" description="Acidic residues" evidence="1">
    <location>
        <begin position="489"/>
        <end position="507"/>
    </location>
</feature>
<accession>A0AA39WNG3</accession>
<sequence>MAVVLSSEENNYFSSSTLRRSHSQPKFVTKHASFHTSASASRISDLYPQSSDVFADSAPSSAPSSPQATHAGSNELSYSSTPATNCSLASDCDEDDHVGSVSSDEHIVLPHYDDVGYFNRTMDLEPPPSPQMDDLYNSSPNEHDNSTTTSRPGSPEVLERAEDDIAIRVQPSRHVDYLSHNWREEDIWSSWKHIVSRRGDYTNSARLENASWRTWMKSKNKLSTVSPETLNWLKDCDVTWLYGPLQTGTVNINPIHTELNSTRLSKSNSFVSKKPILKKRSMSEIMLQRSLSASSLVKQAAAAVQAQQKGGLKRAGRRPGLERAATDYITFPFSSRGISHDNTSLFPSAVSSGLISPSGDRKHIHFNEQVAQCIAVDVKGDDEDEEADVERFAYDSDSDDGAIMMKTSKKSKAMRPILKKIKSHSVSGESKTIAMLPSTTLKYREDTPEPTDSAMKHSTGVAYRSPIISPSSSQETLRPSKKSGKLFISDDDDDDDDDDDEQEEDNDNTSWAASTKFGEGSSKLFRSASSSSLTAEPAGMRRTPSGMFMPFEEGESNSASEGLFGRVIDTVNTARDIAHVIWNVGWRK</sequence>
<dbReference type="GO" id="GO:0007039">
    <property type="term" value="P:protein catabolic process in the vacuole"/>
    <property type="evidence" value="ECO:0007669"/>
    <property type="project" value="TreeGrafter"/>
</dbReference>
<feature type="region of interest" description="Disordered" evidence="1">
    <location>
        <begin position="428"/>
        <end position="515"/>
    </location>
</feature>
<dbReference type="Pfam" id="PF08550">
    <property type="entry name" value="GATA_AreA"/>
    <property type="match status" value="1"/>
</dbReference>
<gene>
    <name evidence="3" type="ORF">B0T17DRAFT_592299</name>
</gene>
<dbReference type="PANTHER" id="PTHR28051">
    <property type="entry name" value="PROTEIN MTL1-RELATED"/>
    <property type="match status" value="1"/>
</dbReference>
<feature type="compositionally biased region" description="Basic residues" evidence="1">
    <location>
        <begin position="19"/>
        <end position="31"/>
    </location>
</feature>
<dbReference type="InterPro" id="IPR013860">
    <property type="entry name" value="AreA_GATA"/>
</dbReference>
<dbReference type="PANTHER" id="PTHR28051:SF1">
    <property type="entry name" value="PROTEIN MTL1-RELATED"/>
    <property type="match status" value="1"/>
</dbReference>
<feature type="region of interest" description="Disordered" evidence="1">
    <location>
        <begin position="119"/>
        <end position="156"/>
    </location>
</feature>
<dbReference type="EMBL" id="JAULSR010000005">
    <property type="protein sequence ID" value="KAK0618567.1"/>
    <property type="molecule type" value="Genomic_DNA"/>
</dbReference>
<protein>
    <recommendedName>
        <fullName evidence="2">Nitrogen regulatory protein areA GATA-like domain-containing protein</fullName>
    </recommendedName>
</protein>
<dbReference type="AlphaFoldDB" id="A0AA39WNG3"/>
<evidence type="ECO:0000259" key="2">
    <source>
        <dbReference type="Pfam" id="PF08550"/>
    </source>
</evidence>
<keyword evidence="4" id="KW-1185">Reference proteome</keyword>
<feature type="compositionally biased region" description="Polar residues" evidence="1">
    <location>
        <begin position="468"/>
        <end position="477"/>
    </location>
</feature>
<feature type="region of interest" description="Disordered" evidence="1">
    <location>
        <begin position="51"/>
        <end position="82"/>
    </location>
</feature>
<feature type="compositionally biased region" description="Polar residues" evidence="1">
    <location>
        <begin position="136"/>
        <end position="152"/>
    </location>
</feature>
<feature type="compositionally biased region" description="Polar residues" evidence="1">
    <location>
        <begin position="7"/>
        <end position="18"/>
    </location>
</feature>
<proteinExistence type="predicted"/>
<evidence type="ECO:0000313" key="4">
    <source>
        <dbReference type="Proteomes" id="UP001174934"/>
    </source>
</evidence>
<dbReference type="Proteomes" id="UP001174934">
    <property type="component" value="Unassembled WGS sequence"/>
</dbReference>
<dbReference type="GO" id="GO:0042149">
    <property type="term" value="P:cellular response to glucose starvation"/>
    <property type="evidence" value="ECO:0007669"/>
    <property type="project" value="TreeGrafter"/>
</dbReference>
<evidence type="ECO:0000256" key="1">
    <source>
        <dbReference type="SAM" id="MobiDB-lite"/>
    </source>
</evidence>